<evidence type="ECO:0000313" key="1">
    <source>
        <dbReference type="EMBL" id="KAK1865203.1"/>
    </source>
</evidence>
<comment type="caution">
    <text evidence="1">The sequence shown here is derived from an EMBL/GenBank/DDBJ whole genome shotgun (WGS) entry which is preliminary data.</text>
</comment>
<dbReference type="Proteomes" id="UP000798662">
    <property type="component" value="Chromosome 2"/>
</dbReference>
<keyword evidence="2" id="KW-1185">Reference proteome</keyword>
<gene>
    <name evidence="1" type="ORF">I4F81_007737</name>
</gene>
<organism evidence="1 2">
    <name type="scientific">Pyropia yezoensis</name>
    <name type="common">Susabi-nori</name>
    <name type="synonym">Porphyra yezoensis</name>
    <dbReference type="NCBI Taxonomy" id="2788"/>
    <lineage>
        <taxon>Eukaryota</taxon>
        <taxon>Rhodophyta</taxon>
        <taxon>Bangiophyceae</taxon>
        <taxon>Bangiales</taxon>
        <taxon>Bangiaceae</taxon>
        <taxon>Pyropia</taxon>
    </lineage>
</organism>
<accession>A0ACC3C609</accession>
<evidence type="ECO:0000313" key="2">
    <source>
        <dbReference type="Proteomes" id="UP000798662"/>
    </source>
</evidence>
<reference evidence="1" key="1">
    <citation type="submission" date="2019-11" db="EMBL/GenBank/DDBJ databases">
        <title>Nori genome reveals adaptations in red seaweeds to the harsh intertidal environment.</title>
        <authorList>
            <person name="Wang D."/>
            <person name="Mao Y."/>
        </authorList>
    </citation>
    <scope>NUCLEOTIDE SEQUENCE</scope>
    <source>
        <tissue evidence="1">Gametophyte</tissue>
    </source>
</reference>
<sequence>MAAASVAPIRSIGSPSRSVGAPCLQQHGGLRAAADEATNSADIAPPPPAMFVPATINVNVHSPTTPVLRPKATQSARTLTNFRVWVLCDGPAPLVARFVLDSFDIPEDGGVDAVRRALRASSLAAPPYNVFVRPWARVAYVKAAEVGDGIRRLDNKQSDTMRELLAEEARSPGGMVLCVEQTRNPKYKGGLVASDAHDHGLPTWPTASRATSTSDRTKQEPSAQPPADKALVIPPPPAPELGITRDSDRIAGLTISDDLFARWYALAAAPRQVNGSSTTTPSLSVPLVTAVPPTPSVWTVMSKRDRVVRSTSVGAPPPPARVPAKSASTTWARRGSFPVQPHASPAAVGMNDQTKSPELGPCAGTSTWNSSSTAAWSSSSGSAWSWGQRTANEWSGGVAASVLPDHHNGGGKVAWGLPCYPSPPSPCSIPAAAVPGLCVGPSACGTSTAGCSMGWFVWYPYPAYYSYIS</sequence>
<proteinExistence type="predicted"/>
<name>A0ACC3C609_PYRYE</name>
<protein>
    <submittedName>
        <fullName evidence="1">Uncharacterized protein</fullName>
    </submittedName>
</protein>
<dbReference type="EMBL" id="CM020619">
    <property type="protein sequence ID" value="KAK1865203.1"/>
    <property type="molecule type" value="Genomic_DNA"/>
</dbReference>